<feature type="non-terminal residue" evidence="3">
    <location>
        <position position="188"/>
    </location>
</feature>
<dbReference type="AlphaFoldDB" id="X6MIG6"/>
<reference evidence="3 4" key="1">
    <citation type="journal article" date="2013" name="Curr. Biol.">
        <title>The Genome of the Foraminiferan Reticulomyxa filosa.</title>
        <authorList>
            <person name="Glockner G."/>
            <person name="Hulsmann N."/>
            <person name="Schleicher M."/>
            <person name="Noegel A.A."/>
            <person name="Eichinger L."/>
            <person name="Gallinger C."/>
            <person name="Pawlowski J."/>
            <person name="Sierra R."/>
            <person name="Euteneuer U."/>
            <person name="Pillet L."/>
            <person name="Moustafa A."/>
            <person name="Platzer M."/>
            <person name="Groth M."/>
            <person name="Szafranski K."/>
            <person name="Schliwa M."/>
        </authorList>
    </citation>
    <scope>NUCLEOTIDE SEQUENCE [LARGE SCALE GENOMIC DNA]</scope>
</reference>
<accession>X6MIG6</accession>
<keyword evidence="1" id="KW-0175">Coiled coil</keyword>
<keyword evidence="2" id="KW-0812">Transmembrane</keyword>
<organism evidence="3 4">
    <name type="scientific">Reticulomyxa filosa</name>
    <dbReference type="NCBI Taxonomy" id="46433"/>
    <lineage>
        <taxon>Eukaryota</taxon>
        <taxon>Sar</taxon>
        <taxon>Rhizaria</taxon>
        <taxon>Retaria</taxon>
        <taxon>Foraminifera</taxon>
        <taxon>Monothalamids</taxon>
        <taxon>Reticulomyxidae</taxon>
        <taxon>Reticulomyxa</taxon>
    </lineage>
</organism>
<sequence>MPLKLFFLLFKKYSILTNLLNWRFFLPFKIIRILLNKALFSAYLFFSKKKLACYKIAFTTNKKKMDKSMSHSLLENDIKSMDKEKKESENENAAACNDSVELLLYGKLELQENVSCTKTPKRVTLKQQSLYTIWNIVRFLAIGIFVLLASFKRQDLLNSFYDNEDQCCYCLVNAQDESVNRRIRLEWS</sequence>
<evidence type="ECO:0000256" key="1">
    <source>
        <dbReference type="SAM" id="Coils"/>
    </source>
</evidence>
<gene>
    <name evidence="3" type="ORF">RFI_23693</name>
</gene>
<keyword evidence="2" id="KW-1133">Transmembrane helix</keyword>
<evidence type="ECO:0000256" key="2">
    <source>
        <dbReference type="SAM" id="Phobius"/>
    </source>
</evidence>
<keyword evidence="4" id="KW-1185">Reference proteome</keyword>
<evidence type="ECO:0000313" key="3">
    <source>
        <dbReference type="EMBL" id="ETO13674.1"/>
    </source>
</evidence>
<feature type="transmembrane region" description="Helical" evidence="2">
    <location>
        <begin position="130"/>
        <end position="151"/>
    </location>
</feature>
<feature type="coiled-coil region" evidence="1">
    <location>
        <begin position="71"/>
        <end position="98"/>
    </location>
</feature>
<keyword evidence="2" id="KW-0472">Membrane</keyword>
<dbReference type="Proteomes" id="UP000023152">
    <property type="component" value="Unassembled WGS sequence"/>
</dbReference>
<proteinExistence type="predicted"/>
<dbReference type="EMBL" id="ASPP01020458">
    <property type="protein sequence ID" value="ETO13674.1"/>
    <property type="molecule type" value="Genomic_DNA"/>
</dbReference>
<feature type="transmembrane region" description="Helical" evidence="2">
    <location>
        <begin position="20"/>
        <end position="46"/>
    </location>
</feature>
<protein>
    <submittedName>
        <fullName evidence="3">Uncharacterized protein</fullName>
    </submittedName>
</protein>
<evidence type="ECO:0000313" key="4">
    <source>
        <dbReference type="Proteomes" id="UP000023152"/>
    </source>
</evidence>
<name>X6MIG6_RETFI</name>
<comment type="caution">
    <text evidence="3">The sequence shown here is derived from an EMBL/GenBank/DDBJ whole genome shotgun (WGS) entry which is preliminary data.</text>
</comment>